<feature type="region of interest" description="Disordered" evidence="2">
    <location>
        <begin position="187"/>
        <end position="208"/>
    </location>
</feature>
<dbReference type="InterPro" id="IPR045250">
    <property type="entry name" value="p23-like"/>
</dbReference>
<dbReference type="SUPFAM" id="SSF49764">
    <property type="entry name" value="HSP20-like chaperones"/>
    <property type="match status" value="1"/>
</dbReference>
<dbReference type="CDD" id="cd00237">
    <property type="entry name" value="p23"/>
    <property type="match status" value="1"/>
</dbReference>
<name>A0A8B9UHN4_9AVES</name>
<dbReference type="InterPro" id="IPR008978">
    <property type="entry name" value="HSP20-like_chaperone"/>
</dbReference>
<keyword evidence="5" id="KW-1185">Reference proteome</keyword>
<dbReference type="Proteomes" id="UP000694549">
    <property type="component" value="Unplaced"/>
</dbReference>
<dbReference type="AlphaFoldDB" id="A0A8B9UHN4"/>
<dbReference type="PROSITE" id="PS51203">
    <property type="entry name" value="CS"/>
    <property type="match status" value="1"/>
</dbReference>
<evidence type="ECO:0000256" key="1">
    <source>
        <dbReference type="ARBA" id="ARBA00025733"/>
    </source>
</evidence>
<evidence type="ECO:0000256" key="2">
    <source>
        <dbReference type="SAM" id="MobiDB-lite"/>
    </source>
</evidence>
<organism evidence="4 5">
    <name type="scientific">Anas zonorhyncha</name>
    <name type="common">Eastern spot-billed duck</name>
    <dbReference type="NCBI Taxonomy" id="75864"/>
    <lineage>
        <taxon>Eukaryota</taxon>
        <taxon>Metazoa</taxon>
        <taxon>Chordata</taxon>
        <taxon>Craniata</taxon>
        <taxon>Vertebrata</taxon>
        <taxon>Euteleostomi</taxon>
        <taxon>Archelosauria</taxon>
        <taxon>Archosauria</taxon>
        <taxon>Dinosauria</taxon>
        <taxon>Saurischia</taxon>
        <taxon>Theropoda</taxon>
        <taxon>Coelurosauria</taxon>
        <taxon>Aves</taxon>
        <taxon>Neognathae</taxon>
        <taxon>Galloanserae</taxon>
        <taxon>Anseriformes</taxon>
        <taxon>Anatidae</taxon>
        <taxon>Anatinae</taxon>
        <taxon>Anas</taxon>
    </lineage>
</organism>
<protein>
    <submittedName>
        <fullName evidence="4">Prostaglandin E synthase 3 like</fullName>
    </submittedName>
</protein>
<dbReference type="Gene3D" id="2.60.40.790">
    <property type="match status" value="1"/>
</dbReference>
<feature type="region of interest" description="Disordered" evidence="2">
    <location>
        <begin position="125"/>
        <end position="149"/>
    </location>
</feature>
<sequence>MAKVHAKTLWYDRPRYVFLEFCVEDSRDVKVVIEDHRVVFSCKNADGVEFYNEINLYGRVNSKDSQDKRSDRSITCFIRKWKEKVAWPRITKENIKPAWLSVDFDNWRDWEGDEEVERAMMEEYGGAGGRDRDLGPGTGTRDPALGPGSWTGMLNWDRDPGPGPWTGTLNRDWDPKSGPWPRTGILDWDPEPGQGPRSGTWDPELGPRTRTLNQDPVLGWGSWTGVLNQDRTGIWTLNWDLGLGP</sequence>
<dbReference type="PANTHER" id="PTHR22932:SF4">
    <property type="entry name" value="PROTEIN PTGES3L-RELATED"/>
    <property type="match status" value="1"/>
</dbReference>
<dbReference type="GO" id="GO:0051131">
    <property type="term" value="P:chaperone-mediated protein complex assembly"/>
    <property type="evidence" value="ECO:0007669"/>
    <property type="project" value="TreeGrafter"/>
</dbReference>
<reference evidence="4" key="1">
    <citation type="submission" date="2025-08" db="UniProtKB">
        <authorList>
            <consortium name="Ensembl"/>
        </authorList>
    </citation>
    <scope>IDENTIFICATION</scope>
</reference>
<dbReference type="Ensembl" id="ENSAZOT00000008113.1">
    <property type="protein sequence ID" value="ENSAZOP00000007606.1"/>
    <property type="gene ID" value="ENSAZOG00000004848.1"/>
</dbReference>
<dbReference type="PANTHER" id="PTHR22932">
    <property type="entry name" value="TELOMERASE-BINDING PROTEIN P23 HSP90 CO-CHAPERONE"/>
    <property type="match status" value="1"/>
</dbReference>
<accession>A0A8B9UHN4</accession>
<evidence type="ECO:0000313" key="5">
    <source>
        <dbReference type="Proteomes" id="UP000694549"/>
    </source>
</evidence>
<dbReference type="GO" id="GO:0051087">
    <property type="term" value="F:protein-folding chaperone binding"/>
    <property type="evidence" value="ECO:0007669"/>
    <property type="project" value="TreeGrafter"/>
</dbReference>
<dbReference type="GO" id="GO:0006457">
    <property type="term" value="P:protein folding"/>
    <property type="evidence" value="ECO:0007669"/>
    <property type="project" value="TreeGrafter"/>
</dbReference>
<comment type="similarity">
    <text evidence="1">Belongs to the p23/wos2 family.</text>
</comment>
<proteinExistence type="inferred from homology"/>
<reference evidence="4" key="2">
    <citation type="submission" date="2025-09" db="UniProtKB">
        <authorList>
            <consortium name="Ensembl"/>
        </authorList>
    </citation>
    <scope>IDENTIFICATION</scope>
</reference>
<dbReference type="GO" id="GO:0005634">
    <property type="term" value="C:nucleus"/>
    <property type="evidence" value="ECO:0007669"/>
    <property type="project" value="TreeGrafter"/>
</dbReference>
<feature type="domain" description="CS" evidence="3">
    <location>
        <begin position="3"/>
        <end position="91"/>
    </location>
</feature>
<evidence type="ECO:0000313" key="4">
    <source>
        <dbReference type="Ensembl" id="ENSAZOP00000007606.1"/>
    </source>
</evidence>
<dbReference type="GO" id="GO:0051879">
    <property type="term" value="F:Hsp90 protein binding"/>
    <property type="evidence" value="ECO:0007669"/>
    <property type="project" value="InterPro"/>
</dbReference>
<dbReference type="GO" id="GO:0005829">
    <property type="term" value="C:cytosol"/>
    <property type="evidence" value="ECO:0007669"/>
    <property type="project" value="TreeGrafter"/>
</dbReference>
<dbReference type="InterPro" id="IPR007052">
    <property type="entry name" value="CS_dom"/>
</dbReference>
<evidence type="ECO:0000259" key="3">
    <source>
        <dbReference type="PROSITE" id="PS51203"/>
    </source>
</evidence>